<name>B8J8A3_ANAD2</name>
<dbReference type="SUPFAM" id="SSF46565">
    <property type="entry name" value="Chaperone J-domain"/>
    <property type="match status" value="1"/>
</dbReference>
<dbReference type="SUPFAM" id="SSF47413">
    <property type="entry name" value="lambda repressor-like DNA-binding domains"/>
    <property type="match status" value="1"/>
</dbReference>
<dbReference type="AlphaFoldDB" id="B8J8A3"/>
<dbReference type="InterPro" id="IPR036869">
    <property type="entry name" value="J_dom_sf"/>
</dbReference>
<dbReference type="Gene3D" id="1.10.287.110">
    <property type="entry name" value="DnaJ domain"/>
    <property type="match status" value="1"/>
</dbReference>
<feature type="domain" description="J" evidence="2">
    <location>
        <begin position="9"/>
        <end position="79"/>
    </location>
</feature>
<sequence length="290" mass="31260">MLKRLADQTLYEILEVPPDASSRDIAEAVERARALYGPGSIATYTLMSSEEASLLTRRIEEAQSTLLDPDARRRYDDLLGDRSGAANAETSEADAGDRWPARVLPLVPQPDRDEALREAEASAEESWPLRPGHVAGASAPTPPPPADGPPPVHPRPPPIPLRREVSGPAMTPVPLPSVAQAGPEPIPLVSPAAPGGAPAPEATAWTGEVLRRLREARGITLQQLSERIKVTRHHIENIEGDRFALLPAPVYLRGILLSMARELRLDGQKVARSYLERVTAATAPGAPRPR</sequence>
<dbReference type="PROSITE" id="PS50943">
    <property type="entry name" value="HTH_CROC1"/>
    <property type="match status" value="1"/>
</dbReference>
<dbReference type="PANTHER" id="PTHR34475">
    <property type="match status" value="1"/>
</dbReference>
<accession>B8J8A3</accession>
<dbReference type="GO" id="GO:0003677">
    <property type="term" value="F:DNA binding"/>
    <property type="evidence" value="ECO:0007669"/>
    <property type="project" value="InterPro"/>
</dbReference>
<dbReference type="EMBL" id="CP001359">
    <property type="protein sequence ID" value="ACL65402.1"/>
    <property type="molecule type" value="Genomic_DNA"/>
</dbReference>
<dbReference type="KEGG" id="acp:A2cp1_2061"/>
<evidence type="ECO:0000259" key="3">
    <source>
        <dbReference type="PROSITE" id="PS50943"/>
    </source>
</evidence>
<dbReference type="RefSeq" id="WP_012633264.1">
    <property type="nucleotide sequence ID" value="NC_011891.1"/>
</dbReference>
<dbReference type="PROSITE" id="PS50076">
    <property type="entry name" value="DNAJ_2"/>
    <property type="match status" value="1"/>
</dbReference>
<dbReference type="InterPro" id="IPR010982">
    <property type="entry name" value="Lambda_DNA-bd_dom_sf"/>
</dbReference>
<dbReference type="Proteomes" id="UP000007089">
    <property type="component" value="Chromosome"/>
</dbReference>
<evidence type="ECO:0000313" key="4">
    <source>
        <dbReference type="EMBL" id="ACL65402.1"/>
    </source>
</evidence>
<evidence type="ECO:0000256" key="1">
    <source>
        <dbReference type="SAM" id="MobiDB-lite"/>
    </source>
</evidence>
<dbReference type="HOGENOM" id="CLU_996191_0_0_7"/>
<feature type="compositionally biased region" description="Low complexity" evidence="1">
    <location>
        <begin position="191"/>
        <end position="201"/>
    </location>
</feature>
<evidence type="ECO:0000313" key="5">
    <source>
        <dbReference type="Proteomes" id="UP000007089"/>
    </source>
</evidence>
<keyword evidence="4" id="KW-0346">Stress response</keyword>
<dbReference type="Pfam" id="PF13413">
    <property type="entry name" value="HTH_25"/>
    <property type="match status" value="1"/>
</dbReference>
<dbReference type="PANTHER" id="PTHR34475:SF1">
    <property type="entry name" value="CYTOSKELETON PROTEIN RODZ"/>
    <property type="match status" value="1"/>
</dbReference>
<dbReference type="InterPro" id="IPR001387">
    <property type="entry name" value="Cro/C1-type_HTH"/>
</dbReference>
<gene>
    <name evidence="4" type="ordered locus">A2cp1_2061</name>
</gene>
<evidence type="ECO:0000259" key="2">
    <source>
        <dbReference type="PROSITE" id="PS50076"/>
    </source>
</evidence>
<protein>
    <submittedName>
        <fullName evidence="4">Heat shock protein DnaJ domain protein</fullName>
    </submittedName>
</protein>
<feature type="compositionally biased region" description="Pro residues" evidence="1">
    <location>
        <begin position="140"/>
        <end position="160"/>
    </location>
</feature>
<keyword evidence="5" id="KW-1185">Reference proteome</keyword>
<dbReference type="Gene3D" id="1.10.260.40">
    <property type="entry name" value="lambda repressor-like DNA-binding domains"/>
    <property type="match status" value="1"/>
</dbReference>
<reference evidence="4" key="1">
    <citation type="submission" date="2009-01" db="EMBL/GenBank/DDBJ databases">
        <title>Complete sequence of Anaeromyxobacter dehalogenans 2CP-1.</title>
        <authorList>
            <consortium name="US DOE Joint Genome Institute"/>
            <person name="Lucas S."/>
            <person name="Copeland A."/>
            <person name="Lapidus A."/>
            <person name="Glavina del Rio T."/>
            <person name="Dalin E."/>
            <person name="Tice H."/>
            <person name="Bruce D."/>
            <person name="Goodwin L."/>
            <person name="Pitluck S."/>
            <person name="Saunders E."/>
            <person name="Brettin T."/>
            <person name="Detter J.C."/>
            <person name="Han C."/>
            <person name="Larimer F."/>
            <person name="Land M."/>
            <person name="Hauser L."/>
            <person name="Kyrpides N."/>
            <person name="Ovchinnikova G."/>
            <person name="Beliaev A.S."/>
            <person name="Richardson P."/>
        </authorList>
    </citation>
    <scope>NUCLEOTIDE SEQUENCE</scope>
    <source>
        <strain evidence="4">2CP-1</strain>
    </source>
</reference>
<feature type="domain" description="HTH cro/C1-type" evidence="3">
    <location>
        <begin position="210"/>
        <end position="239"/>
    </location>
</feature>
<dbReference type="CDD" id="cd00093">
    <property type="entry name" value="HTH_XRE"/>
    <property type="match status" value="1"/>
</dbReference>
<dbReference type="InterPro" id="IPR050400">
    <property type="entry name" value="Bact_Cytoskel_RodZ"/>
</dbReference>
<proteinExistence type="predicted"/>
<feature type="region of interest" description="Disordered" evidence="1">
    <location>
        <begin position="112"/>
        <end position="201"/>
    </location>
</feature>
<organism evidence="4 5">
    <name type="scientific">Anaeromyxobacter dehalogenans (strain ATCC BAA-258 / DSM 21875 / 2CP-1)</name>
    <dbReference type="NCBI Taxonomy" id="455488"/>
    <lineage>
        <taxon>Bacteria</taxon>
        <taxon>Pseudomonadati</taxon>
        <taxon>Myxococcota</taxon>
        <taxon>Myxococcia</taxon>
        <taxon>Myxococcales</taxon>
        <taxon>Cystobacterineae</taxon>
        <taxon>Anaeromyxobacteraceae</taxon>
        <taxon>Anaeromyxobacter</taxon>
    </lineage>
</organism>
<dbReference type="InterPro" id="IPR001623">
    <property type="entry name" value="DnaJ_domain"/>
</dbReference>